<feature type="domain" description="FecR protein" evidence="1">
    <location>
        <begin position="115"/>
        <end position="213"/>
    </location>
</feature>
<dbReference type="STRING" id="35814.BBB42_11435"/>
<dbReference type="InterPro" id="IPR006860">
    <property type="entry name" value="FecR"/>
</dbReference>
<dbReference type="Gene3D" id="2.60.120.1440">
    <property type="match status" value="1"/>
</dbReference>
<dbReference type="PIRSF" id="PIRSF018266">
    <property type="entry name" value="FecR"/>
    <property type="match status" value="1"/>
</dbReference>
<accession>A0A158M5Z9</accession>
<protein>
    <submittedName>
        <fullName evidence="3">Sigma factor regulatory protein, FecR/PupR family</fullName>
    </submittedName>
</protein>
<comment type="caution">
    <text evidence="3">The sequence shown here is derived from an EMBL/GenBank/DDBJ whole genome shotgun (WGS) entry which is preliminary data.</text>
</comment>
<evidence type="ECO:0000259" key="2">
    <source>
        <dbReference type="Pfam" id="PF16220"/>
    </source>
</evidence>
<dbReference type="PANTHER" id="PTHR30273">
    <property type="entry name" value="PERIPLASMIC SIGNAL SENSOR AND SIGMA FACTOR ACTIVATOR FECR-RELATED"/>
    <property type="match status" value="1"/>
</dbReference>
<evidence type="ECO:0000259" key="1">
    <source>
        <dbReference type="Pfam" id="PF04773"/>
    </source>
</evidence>
<dbReference type="EMBL" id="JFZZ01000061">
    <property type="protein sequence ID" value="KAK95261.1"/>
    <property type="molecule type" value="Genomic_DNA"/>
</dbReference>
<dbReference type="AlphaFoldDB" id="A0A158M5Z9"/>
<dbReference type="PANTHER" id="PTHR30273:SF2">
    <property type="entry name" value="PROTEIN FECR"/>
    <property type="match status" value="1"/>
</dbReference>
<proteinExistence type="predicted"/>
<sequence length="326" mass="36054">MACGQPISEATADAAAQWLTVLMSGEATTQERQRWQQWRAASPEHERAWQHIEAVTGRRLPLIQAGAAYQTLSPYNGATARARRKTLRLLLWGGLIGGSSLLATRSQTWQNLTADYRSAIGQQRTIALADGTEIVLNTASAIDVRFDSQLRLIRLVAGQALFTTGHRLVGGKPDSRPFIVQTAQGRVRALGTRFMVRQEDDRSAVAVLESAVEISPQQASERRLDAGESVFFTRHGVDVPVALADKELAWTHGQIIAEDLPLADFLAELSRYRPGLLRCDPAVAHLRLSGVFPLQDTDTILDMLPKFLPVRISQRTRYWIVVQAQS</sequence>
<dbReference type="Pfam" id="PF16220">
    <property type="entry name" value="DUF4880"/>
    <property type="match status" value="1"/>
</dbReference>
<feature type="domain" description="FecR N-terminal" evidence="2">
    <location>
        <begin position="13"/>
        <end position="55"/>
    </location>
</feature>
<dbReference type="PATRIC" id="fig|1331206.3.peg.1631"/>
<organism evidence="3 4">
    <name type="scientific">Bordetella holmesii CDC-H585-BH</name>
    <dbReference type="NCBI Taxonomy" id="1331206"/>
    <lineage>
        <taxon>Bacteria</taxon>
        <taxon>Pseudomonadati</taxon>
        <taxon>Pseudomonadota</taxon>
        <taxon>Betaproteobacteria</taxon>
        <taxon>Burkholderiales</taxon>
        <taxon>Alcaligenaceae</taxon>
        <taxon>Bordetella</taxon>
    </lineage>
</organism>
<dbReference type="InterPro" id="IPR032623">
    <property type="entry name" value="FecR_N"/>
</dbReference>
<dbReference type="Proteomes" id="UP000026682">
    <property type="component" value="Unassembled WGS sequence"/>
</dbReference>
<dbReference type="Pfam" id="PF04773">
    <property type="entry name" value="FecR"/>
    <property type="match status" value="1"/>
</dbReference>
<name>A0A158M5Z9_9BORD</name>
<dbReference type="InterPro" id="IPR012373">
    <property type="entry name" value="Ferrdict_sens_TM"/>
</dbReference>
<reference evidence="3 4" key="1">
    <citation type="submission" date="2014-03" db="EMBL/GenBank/DDBJ databases">
        <title>Genome sequence of Bordetella holmseii.</title>
        <authorList>
            <person name="Harvill E."/>
            <person name="Goodfield L.L."/>
            <person name="Ivanov Y."/>
            <person name="Meyer J.A."/>
            <person name="Newth C."/>
            <person name="Cassiday P."/>
            <person name="Tondella M.L."/>
            <person name="Liao P."/>
            <person name="Zimmerman J."/>
            <person name="Meert K."/>
            <person name="Wessel D."/>
            <person name="Berger J."/>
            <person name="Dean J.M."/>
            <person name="Holubkov R."/>
            <person name="Burr J."/>
            <person name="Liu T."/>
            <person name="Brinkac L.M."/>
            <person name="Sanka R."/>
            <person name="Kim M."/>
            <person name="Losada L."/>
        </authorList>
    </citation>
    <scope>NUCLEOTIDE SEQUENCE [LARGE SCALE GENOMIC DNA]</scope>
    <source>
        <strain evidence="3 4">CDC-H585-BH</strain>
    </source>
</reference>
<evidence type="ECO:0000313" key="4">
    <source>
        <dbReference type="Proteomes" id="UP000026682"/>
    </source>
</evidence>
<dbReference type="GO" id="GO:0016989">
    <property type="term" value="F:sigma factor antagonist activity"/>
    <property type="evidence" value="ECO:0007669"/>
    <property type="project" value="TreeGrafter"/>
</dbReference>
<evidence type="ECO:0000313" key="3">
    <source>
        <dbReference type="EMBL" id="KAK95261.1"/>
    </source>
</evidence>
<gene>
    <name evidence="3" type="ORF">L497_1634</name>
</gene>